<evidence type="ECO:0000256" key="3">
    <source>
        <dbReference type="ARBA" id="ARBA00022676"/>
    </source>
</evidence>
<dbReference type="InterPro" id="IPR029044">
    <property type="entry name" value="Nucleotide-diphossugar_trans"/>
</dbReference>
<protein>
    <recommendedName>
        <fullName evidence="9">Glycosyltransferase family 15 protein</fullName>
    </recommendedName>
</protein>
<keyword evidence="6" id="KW-0812">Transmembrane</keyword>
<dbReference type="EMBL" id="KV454017">
    <property type="protein sequence ID" value="ODV93749.1"/>
    <property type="molecule type" value="Genomic_DNA"/>
</dbReference>
<evidence type="ECO:0008006" key="9">
    <source>
        <dbReference type="Google" id="ProtNLM"/>
    </source>
</evidence>
<dbReference type="SUPFAM" id="SSF53448">
    <property type="entry name" value="Nucleotide-diphospho-sugar transferases"/>
    <property type="match status" value="1"/>
</dbReference>
<proteinExistence type="inferred from homology"/>
<comment type="similarity">
    <text evidence="2">Belongs to the glycosyltransferase 15 family.</text>
</comment>
<dbReference type="STRING" id="669874.A0A1E4TPV7"/>
<sequence>MVEFGAKKSRVKLSFYDDCFNGKLDSMEMVLDPIAFRLRYIGRLLNKRIRVSTRISIRIWAVLALLIISAVVMITKIVHHANNVGTTTTIIDINMDNSFLTTADLKKLPIPQRPIRSEIDSVFYDGCVKPDVSQPRKKAALVVLARNDEIEGVINSMKSLERHFNQWFKYPWIFLNDEEFTTAFRRTVRKHTSAKVSFGVIPKKEWDFSNENEEVMEHIKNQGDRGIMYGQLQSYHKMCRFYSMYFYKHPLVQKLDWYWRVEPDVEFYCDLTYDPFVEMEKHNKSYGFTVIIKELIDTVPNLFRYTRSFIKENGIELPDSWKLFIKDLNFYEGINKEYYKGVESVPELIRKAEVKAKIDYLTSIKEDTSIDESALNLLAKQTTEAWLPKIKKDMFDLEEYNLCHFWSNFEIARTDLFLSNEYQAYFDFLEKSGGFYKERWGDAPIHSLAVGMFLNFSDIHYFRDIGYKHSTLGHCPLNSANPDQAPYTPSAQYRKNKFLYNKQNEAYWSKYDINTNKDVGIGCRCRCPSDFNEIENSAGSCMGQWINLTRDKKNNSDRRKLDMDKIEFEIKQQYAQSLKSGQKNWKLTSADIRRLSQERVDEPFF</sequence>
<dbReference type="PANTHER" id="PTHR31121:SF2">
    <property type="entry name" value="MANNOSYLTRANSFERASE KTR5-RELATED"/>
    <property type="match status" value="1"/>
</dbReference>
<dbReference type="Pfam" id="PF01793">
    <property type="entry name" value="Glyco_transf_15"/>
    <property type="match status" value="2"/>
</dbReference>
<dbReference type="GO" id="GO:0000032">
    <property type="term" value="P:cell wall mannoprotein biosynthetic process"/>
    <property type="evidence" value="ECO:0007669"/>
    <property type="project" value="TreeGrafter"/>
</dbReference>
<evidence type="ECO:0000313" key="8">
    <source>
        <dbReference type="Proteomes" id="UP000094236"/>
    </source>
</evidence>
<evidence type="ECO:0000256" key="1">
    <source>
        <dbReference type="ARBA" id="ARBA00004606"/>
    </source>
</evidence>
<evidence type="ECO:0000256" key="4">
    <source>
        <dbReference type="ARBA" id="ARBA00022679"/>
    </source>
</evidence>
<dbReference type="InterPro" id="IPR002685">
    <property type="entry name" value="Glyco_trans_15"/>
</dbReference>
<dbReference type="Proteomes" id="UP000094236">
    <property type="component" value="Unassembled WGS sequence"/>
</dbReference>
<keyword evidence="6" id="KW-0472">Membrane</keyword>
<dbReference type="PANTHER" id="PTHR31121">
    <property type="entry name" value="ALPHA-1,2 MANNOSYLTRANSFERASE KTR1"/>
    <property type="match status" value="1"/>
</dbReference>
<feature type="transmembrane region" description="Helical" evidence="6">
    <location>
        <begin position="57"/>
        <end position="78"/>
    </location>
</feature>
<dbReference type="GO" id="GO:0005794">
    <property type="term" value="C:Golgi apparatus"/>
    <property type="evidence" value="ECO:0007669"/>
    <property type="project" value="TreeGrafter"/>
</dbReference>
<keyword evidence="4" id="KW-0808">Transferase</keyword>
<keyword evidence="8" id="KW-1185">Reference proteome</keyword>
<dbReference type="Gene3D" id="3.90.550.10">
    <property type="entry name" value="Spore Coat Polysaccharide Biosynthesis Protein SpsA, Chain A"/>
    <property type="match status" value="1"/>
</dbReference>
<name>A0A1E4TPV7_PACTA</name>
<keyword evidence="5" id="KW-0735">Signal-anchor</keyword>
<dbReference type="GO" id="GO:0016020">
    <property type="term" value="C:membrane"/>
    <property type="evidence" value="ECO:0007669"/>
    <property type="project" value="UniProtKB-SubCell"/>
</dbReference>
<reference evidence="8" key="1">
    <citation type="submission" date="2016-05" db="EMBL/GenBank/DDBJ databases">
        <title>Comparative genomics of biotechnologically important yeasts.</title>
        <authorList>
            <consortium name="DOE Joint Genome Institute"/>
            <person name="Riley R."/>
            <person name="Haridas S."/>
            <person name="Wolfe K.H."/>
            <person name="Lopes M.R."/>
            <person name="Hittinger C.T."/>
            <person name="Goker M."/>
            <person name="Salamov A."/>
            <person name="Wisecaver J."/>
            <person name="Long T.M."/>
            <person name="Aerts A.L."/>
            <person name="Barry K."/>
            <person name="Choi C."/>
            <person name="Clum A."/>
            <person name="Coughlan A.Y."/>
            <person name="Deshpande S."/>
            <person name="Douglass A.P."/>
            <person name="Hanson S.J."/>
            <person name="Klenk H.-P."/>
            <person name="Labutti K."/>
            <person name="Lapidus A."/>
            <person name="Lindquist E."/>
            <person name="Lipzen A."/>
            <person name="Meier-Kolthoff J.P."/>
            <person name="Ohm R.A."/>
            <person name="Otillar R.P."/>
            <person name="Pangilinan J."/>
            <person name="Peng Y."/>
            <person name="Rokas A."/>
            <person name="Rosa C.A."/>
            <person name="Scheuner C."/>
            <person name="Sibirny A.A."/>
            <person name="Slot J.C."/>
            <person name="Stielow J.B."/>
            <person name="Sun H."/>
            <person name="Kurtzman C.P."/>
            <person name="Blackwell M."/>
            <person name="Grigoriev I.V."/>
            <person name="Jeffries T.W."/>
        </authorList>
    </citation>
    <scope>NUCLEOTIDE SEQUENCE [LARGE SCALE GENOMIC DNA]</scope>
    <source>
        <strain evidence="8">NRRL Y-2460</strain>
    </source>
</reference>
<keyword evidence="3" id="KW-0328">Glycosyltransferase</keyword>
<evidence type="ECO:0000256" key="2">
    <source>
        <dbReference type="ARBA" id="ARBA00007677"/>
    </source>
</evidence>
<accession>A0A1E4TPV7</accession>
<evidence type="ECO:0000256" key="5">
    <source>
        <dbReference type="ARBA" id="ARBA00022968"/>
    </source>
</evidence>
<dbReference type="OrthoDB" id="439943at2759"/>
<dbReference type="GO" id="GO:0000026">
    <property type="term" value="F:alpha-1,2-mannosyltransferase activity"/>
    <property type="evidence" value="ECO:0007669"/>
    <property type="project" value="TreeGrafter"/>
</dbReference>
<dbReference type="AlphaFoldDB" id="A0A1E4TPV7"/>
<gene>
    <name evidence="7" type="ORF">PACTADRAFT_51502</name>
</gene>
<evidence type="ECO:0000313" key="7">
    <source>
        <dbReference type="EMBL" id="ODV93749.1"/>
    </source>
</evidence>
<comment type="subcellular location">
    <subcellularLocation>
        <location evidence="1">Membrane</location>
        <topology evidence="1">Single-pass type II membrane protein</topology>
    </subcellularLocation>
</comment>
<keyword evidence="6" id="KW-1133">Transmembrane helix</keyword>
<organism evidence="7 8">
    <name type="scientific">Pachysolen tannophilus NRRL Y-2460</name>
    <dbReference type="NCBI Taxonomy" id="669874"/>
    <lineage>
        <taxon>Eukaryota</taxon>
        <taxon>Fungi</taxon>
        <taxon>Dikarya</taxon>
        <taxon>Ascomycota</taxon>
        <taxon>Saccharomycotina</taxon>
        <taxon>Pichiomycetes</taxon>
        <taxon>Pachysolenaceae</taxon>
        <taxon>Pachysolen</taxon>
    </lineage>
</organism>
<evidence type="ECO:0000256" key="6">
    <source>
        <dbReference type="SAM" id="Phobius"/>
    </source>
</evidence>
<dbReference type="GO" id="GO:0006487">
    <property type="term" value="P:protein N-linked glycosylation"/>
    <property type="evidence" value="ECO:0007669"/>
    <property type="project" value="TreeGrafter"/>
</dbReference>